<feature type="transmembrane region" description="Helical" evidence="6">
    <location>
        <begin position="205"/>
        <end position="225"/>
    </location>
</feature>
<feature type="compositionally biased region" description="Polar residues" evidence="5">
    <location>
        <begin position="612"/>
        <end position="625"/>
    </location>
</feature>
<comment type="caution">
    <text evidence="7">The sequence shown here is derived from an EMBL/GenBank/DDBJ whole genome shotgun (WGS) entry which is preliminary data.</text>
</comment>
<evidence type="ECO:0000256" key="3">
    <source>
        <dbReference type="ARBA" id="ARBA00022989"/>
    </source>
</evidence>
<keyword evidence="4 6" id="KW-0472">Membrane</keyword>
<feature type="transmembrane region" description="Helical" evidence="6">
    <location>
        <begin position="403"/>
        <end position="423"/>
    </location>
</feature>
<proteinExistence type="predicted"/>
<dbReference type="Gene3D" id="1.20.1250.20">
    <property type="entry name" value="MFS general substrate transporter like domains"/>
    <property type="match status" value="2"/>
</dbReference>
<feature type="transmembrane region" description="Helical" evidence="6">
    <location>
        <begin position="39"/>
        <end position="59"/>
    </location>
</feature>
<dbReference type="PANTHER" id="PTHR10924">
    <property type="entry name" value="MAJOR FACILITATOR SUPERFAMILY PROTEIN-RELATED"/>
    <property type="match status" value="1"/>
</dbReference>
<dbReference type="InterPro" id="IPR036259">
    <property type="entry name" value="MFS_trans_sf"/>
</dbReference>
<feature type="compositionally biased region" description="Basic and acidic residues" evidence="5">
    <location>
        <begin position="687"/>
        <end position="697"/>
    </location>
</feature>
<feature type="compositionally biased region" description="Polar residues" evidence="5">
    <location>
        <begin position="639"/>
        <end position="652"/>
    </location>
</feature>
<comment type="subcellular location">
    <subcellularLocation>
        <location evidence="1">Membrane</location>
        <topology evidence="1">Multi-pass membrane protein</topology>
    </subcellularLocation>
</comment>
<name>A0ABQ9X8H8_9EUKA</name>
<dbReference type="PANTHER" id="PTHR10924:SF6">
    <property type="entry name" value="SOLUTE CARRIER FAMILY 49 MEMBER A3"/>
    <property type="match status" value="1"/>
</dbReference>
<evidence type="ECO:0000256" key="5">
    <source>
        <dbReference type="SAM" id="MobiDB-lite"/>
    </source>
</evidence>
<keyword evidence="2 6" id="KW-0812">Transmembrane</keyword>
<organism evidence="7 8">
    <name type="scientific">Blattamonas nauphoetae</name>
    <dbReference type="NCBI Taxonomy" id="2049346"/>
    <lineage>
        <taxon>Eukaryota</taxon>
        <taxon>Metamonada</taxon>
        <taxon>Preaxostyla</taxon>
        <taxon>Oxymonadida</taxon>
        <taxon>Blattamonas</taxon>
    </lineage>
</organism>
<dbReference type="Proteomes" id="UP001281761">
    <property type="component" value="Unassembled WGS sequence"/>
</dbReference>
<gene>
    <name evidence="7" type="ORF">BLNAU_16219</name>
</gene>
<evidence type="ECO:0000256" key="2">
    <source>
        <dbReference type="ARBA" id="ARBA00022692"/>
    </source>
</evidence>
<feature type="transmembrane region" description="Helical" evidence="6">
    <location>
        <begin position="175"/>
        <end position="198"/>
    </location>
</feature>
<feature type="transmembrane region" description="Helical" evidence="6">
    <location>
        <begin position="79"/>
        <end position="98"/>
    </location>
</feature>
<feature type="compositionally biased region" description="Acidic residues" evidence="5">
    <location>
        <begin position="668"/>
        <end position="686"/>
    </location>
</feature>
<feature type="transmembrane region" description="Helical" evidence="6">
    <location>
        <begin position="444"/>
        <end position="461"/>
    </location>
</feature>
<evidence type="ECO:0000313" key="8">
    <source>
        <dbReference type="Proteomes" id="UP001281761"/>
    </source>
</evidence>
<feature type="transmembrane region" description="Helical" evidence="6">
    <location>
        <begin position="371"/>
        <end position="391"/>
    </location>
</feature>
<evidence type="ECO:0000313" key="7">
    <source>
        <dbReference type="EMBL" id="KAK2948876.1"/>
    </source>
</evidence>
<dbReference type="EMBL" id="JARBJD010000167">
    <property type="protein sequence ID" value="KAK2948876.1"/>
    <property type="molecule type" value="Genomic_DNA"/>
</dbReference>
<keyword evidence="8" id="KW-1185">Reference proteome</keyword>
<feature type="transmembrane region" description="Helical" evidence="6">
    <location>
        <begin position="104"/>
        <end position="125"/>
    </location>
</feature>
<feature type="compositionally biased region" description="Low complexity" evidence="5">
    <location>
        <begin position="544"/>
        <end position="577"/>
    </location>
</feature>
<feature type="region of interest" description="Disordered" evidence="5">
    <location>
        <begin position="503"/>
        <end position="697"/>
    </location>
</feature>
<feature type="transmembrane region" description="Helical" evidence="6">
    <location>
        <begin position="337"/>
        <end position="359"/>
    </location>
</feature>
<accession>A0ABQ9X8H8</accession>
<evidence type="ECO:0000256" key="6">
    <source>
        <dbReference type="SAM" id="Phobius"/>
    </source>
</evidence>
<dbReference type="Pfam" id="PF07690">
    <property type="entry name" value="MFS_1"/>
    <property type="match status" value="1"/>
</dbReference>
<dbReference type="InterPro" id="IPR049680">
    <property type="entry name" value="FLVCR1-2_SLC49-like"/>
</dbReference>
<evidence type="ECO:0000256" key="1">
    <source>
        <dbReference type="ARBA" id="ARBA00004141"/>
    </source>
</evidence>
<protein>
    <submittedName>
        <fullName evidence="7">MFS-type transporter</fullName>
    </submittedName>
</protein>
<dbReference type="SUPFAM" id="SSF103473">
    <property type="entry name" value="MFS general substrate transporter"/>
    <property type="match status" value="1"/>
</dbReference>
<keyword evidence="3 6" id="KW-1133">Transmembrane helix</keyword>
<evidence type="ECO:0000256" key="4">
    <source>
        <dbReference type="ARBA" id="ARBA00023136"/>
    </source>
</evidence>
<reference evidence="7 8" key="1">
    <citation type="journal article" date="2022" name="bioRxiv">
        <title>Genomics of Preaxostyla Flagellates Illuminates Evolutionary Transitions and the Path Towards Mitochondrial Loss.</title>
        <authorList>
            <person name="Novak L.V.F."/>
            <person name="Treitli S.C."/>
            <person name="Pyrih J."/>
            <person name="Halakuc P."/>
            <person name="Pipaliya S.V."/>
            <person name="Vacek V."/>
            <person name="Brzon O."/>
            <person name="Soukal P."/>
            <person name="Eme L."/>
            <person name="Dacks J.B."/>
            <person name="Karnkowska A."/>
            <person name="Elias M."/>
            <person name="Hampl V."/>
        </authorList>
    </citation>
    <scope>NUCLEOTIDE SEQUENCE [LARGE SCALE GENOMIC DNA]</scope>
    <source>
        <strain evidence="7">NAU3</strain>
        <tissue evidence="7">Gut</tissue>
    </source>
</reference>
<sequence length="697" mass="77256">MIEGISQTPDIPPDIPTISQVPKNPSQTIKLYKRRWYCLFLFCLNNFLQSVEVLLLCSLPQSIEQYYVGGNMTMERQNLVLSIGALFFVFAMFVMFFFEAWSDNFRQMTVISGIALVIQCTLRLFPTWVPGLRKHAFPFLLVAQMFNSLGSSFVYSCPSKMAGLWFPPNERPYAAMIASQISPLGLSLSFVVMPLLVSKADDVPIILYGTFGLQVLCLVLILVYFPAAPPTPPTLAQVELQNEKQEKIRVDREIRKQKYIEENNLVGEEAEAYQPPDPSFKDRLKAALLVFKNSLKVLGNVQFMLLSALGGFQSGTTQSWGANIVYFFVLRQQTERVGGFIASGHFFGSIVGALLTTWLSTTPLFRKRDKALLMIEFVLGIIVCIVLLFSLPLGSNATPLLNLPTWLFSFIIILFGVIVGAPYPVYFEGGAEITFPTSESISGGLNAAWYNVAYFIVPLLFSATGAGWFTAITLIFLVVSTACLVPMRFRYLRSEAEERAKKELEMSVQTAEDEQVPSQVLKSEEENAETAEPKVDEEAVCSDPQSVLPPSSEEQPEQNSSEQGIAPTIQPTSSTPPIDEDPRTPVTHPVLEPSSPTIHPEKPLSAPLPSSDEPQPSNVSISQCNNDEEDVVEGKDSNSPRLTIDSNKNSEAVDNDNEDPDSDKGLDDPDSLSDVNEDDYDEVSEDDGPRLEENEVE</sequence>
<dbReference type="InterPro" id="IPR011701">
    <property type="entry name" value="MFS"/>
</dbReference>
<feature type="transmembrane region" description="Helical" evidence="6">
    <location>
        <begin position="467"/>
        <end position="485"/>
    </location>
</feature>